<dbReference type="PANTHER" id="PTHR45589">
    <property type="entry name" value="WD REPEAT DOMAIN 62, ISOFORM G"/>
    <property type="match status" value="1"/>
</dbReference>
<dbReference type="Pfam" id="PF00400">
    <property type="entry name" value="WD40"/>
    <property type="match status" value="4"/>
</dbReference>
<dbReference type="PANTHER" id="PTHR45589:SF1">
    <property type="entry name" value="WD REPEAT DOMAIN 62, ISOFORM G"/>
    <property type="match status" value="1"/>
</dbReference>
<evidence type="ECO:0000313" key="3">
    <source>
        <dbReference type="Proteomes" id="UP000184546"/>
    </source>
</evidence>
<dbReference type="OrthoDB" id="6252103at2759"/>
<dbReference type="EMBL" id="KV878975">
    <property type="protein sequence ID" value="OJK00855.1"/>
    <property type="molecule type" value="Genomic_DNA"/>
</dbReference>
<feature type="region of interest" description="Disordered" evidence="1">
    <location>
        <begin position="1000"/>
        <end position="1060"/>
    </location>
</feature>
<dbReference type="SMART" id="SM00320">
    <property type="entry name" value="WD40"/>
    <property type="match status" value="8"/>
</dbReference>
<protein>
    <submittedName>
        <fullName evidence="2">Uncharacterized protein</fullName>
    </submittedName>
</protein>
<dbReference type="InterPro" id="IPR036322">
    <property type="entry name" value="WD40_repeat_dom_sf"/>
</dbReference>
<feature type="compositionally biased region" description="Polar residues" evidence="1">
    <location>
        <begin position="18"/>
        <end position="34"/>
    </location>
</feature>
<reference evidence="3" key="1">
    <citation type="journal article" date="2017" name="Genome Biol.">
        <title>Comparative genomics reveals high biological diversity and specific adaptations in the industrially and medically important fungal genus Aspergillus.</title>
        <authorList>
            <person name="de Vries R.P."/>
            <person name="Riley R."/>
            <person name="Wiebenga A."/>
            <person name="Aguilar-Osorio G."/>
            <person name="Amillis S."/>
            <person name="Uchima C.A."/>
            <person name="Anderluh G."/>
            <person name="Asadollahi M."/>
            <person name="Askin M."/>
            <person name="Barry K."/>
            <person name="Battaglia E."/>
            <person name="Bayram O."/>
            <person name="Benocci T."/>
            <person name="Braus-Stromeyer S.A."/>
            <person name="Caldana C."/>
            <person name="Canovas D."/>
            <person name="Cerqueira G.C."/>
            <person name="Chen F."/>
            <person name="Chen W."/>
            <person name="Choi C."/>
            <person name="Clum A."/>
            <person name="Dos Santos R.A."/>
            <person name="Damasio A.R."/>
            <person name="Diallinas G."/>
            <person name="Emri T."/>
            <person name="Fekete E."/>
            <person name="Flipphi M."/>
            <person name="Freyberg S."/>
            <person name="Gallo A."/>
            <person name="Gournas C."/>
            <person name="Habgood R."/>
            <person name="Hainaut M."/>
            <person name="Harispe M.L."/>
            <person name="Henrissat B."/>
            <person name="Hilden K.S."/>
            <person name="Hope R."/>
            <person name="Hossain A."/>
            <person name="Karabika E."/>
            <person name="Karaffa L."/>
            <person name="Karanyi Z."/>
            <person name="Krasevec N."/>
            <person name="Kuo A."/>
            <person name="Kusch H."/>
            <person name="LaButti K."/>
            <person name="Lagendijk E.L."/>
            <person name="Lapidus A."/>
            <person name="Levasseur A."/>
            <person name="Lindquist E."/>
            <person name="Lipzen A."/>
            <person name="Logrieco A.F."/>
            <person name="MacCabe A."/>
            <person name="Maekelae M.R."/>
            <person name="Malavazi I."/>
            <person name="Melin P."/>
            <person name="Meyer V."/>
            <person name="Mielnichuk N."/>
            <person name="Miskei M."/>
            <person name="Molnar A.P."/>
            <person name="Mule G."/>
            <person name="Ngan C.Y."/>
            <person name="Orejas M."/>
            <person name="Orosz E."/>
            <person name="Ouedraogo J.P."/>
            <person name="Overkamp K.M."/>
            <person name="Park H.-S."/>
            <person name="Perrone G."/>
            <person name="Piumi F."/>
            <person name="Punt P.J."/>
            <person name="Ram A.F."/>
            <person name="Ramon A."/>
            <person name="Rauscher S."/>
            <person name="Record E."/>
            <person name="Riano-Pachon D.M."/>
            <person name="Robert V."/>
            <person name="Roehrig J."/>
            <person name="Ruller R."/>
            <person name="Salamov A."/>
            <person name="Salih N.S."/>
            <person name="Samson R.A."/>
            <person name="Sandor E."/>
            <person name="Sanguinetti M."/>
            <person name="Schuetze T."/>
            <person name="Sepcic K."/>
            <person name="Shelest E."/>
            <person name="Sherlock G."/>
            <person name="Sophianopoulou V."/>
            <person name="Squina F.M."/>
            <person name="Sun H."/>
            <person name="Susca A."/>
            <person name="Todd R.B."/>
            <person name="Tsang A."/>
            <person name="Unkles S.E."/>
            <person name="van de Wiele N."/>
            <person name="van Rossen-Uffink D."/>
            <person name="Oliveira J.V."/>
            <person name="Vesth T.C."/>
            <person name="Visser J."/>
            <person name="Yu J.-H."/>
            <person name="Zhou M."/>
            <person name="Andersen M.R."/>
            <person name="Archer D.B."/>
            <person name="Baker S.E."/>
            <person name="Benoit I."/>
            <person name="Brakhage A.A."/>
            <person name="Braus G.H."/>
            <person name="Fischer R."/>
            <person name="Frisvad J.C."/>
            <person name="Goldman G.H."/>
            <person name="Houbraken J."/>
            <person name="Oakley B."/>
            <person name="Pocsi I."/>
            <person name="Scazzocchio C."/>
            <person name="Seiboth B."/>
            <person name="vanKuyk P.A."/>
            <person name="Wortman J."/>
            <person name="Dyer P.S."/>
            <person name="Grigoriev I.V."/>
        </authorList>
    </citation>
    <scope>NUCLEOTIDE SEQUENCE [LARGE SCALE GENOMIC DNA]</scope>
    <source>
        <strain evidence="3">ATCC 16872 / CBS 172.66 / WB 5094</strain>
    </source>
</reference>
<gene>
    <name evidence="2" type="ORF">ASPACDRAFT_27479</name>
</gene>
<feature type="compositionally biased region" description="Low complexity" evidence="1">
    <location>
        <begin position="876"/>
        <end position="900"/>
    </location>
</feature>
<dbReference type="InterPro" id="IPR001680">
    <property type="entry name" value="WD40_rpt"/>
</dbReference>
<dbReference type="GeneID" id="30973310"/>
<feature type="region of interest" description="Disordered" evidence="1">
    <location>
        <begin position="289"/>
        <end position="310"/>
    </location>
</feature>
<dbReference type="InterPro" id="IPR052779">
    <property type="entry name" value="WDR62"/>
</dbReference>
<dbReference type="VEuPathDB" id="FungiDB:ASPACDRAFT_27479"/>
<feature type="compositionally biased region" description="Polar residues" evidence="1">
    <location>
        <begin position="105"/>
        <end position="116"/>
    </location>
</feature>
<feature type="compositionally biased region" description="Low complexity" evidence="1">
    <location>
        <begin position="7"/>
        <end position="17"/>
    </location>
</feature>
<dbReference type="SUPFAM" id="SSF50978">
    <property type="entry name" value="WD40 repeat-like"/>
    <property type="match status" value="2"/>
</dbReference>
<feature type="region of interest" description="Disordered" evidence="1">
    <location>
        <begin position="876"/>
        <end position="949"/>
    </location>
</feature>
<dbReference type="AlphaFoldDB" id="A0A1L9WX76"/>
<dbReference type="Gene3D" id="2.130.10.10">
    <property type="entry name" value="YVTN repeat-like/Quinoprotein amine dehydrogenase"/>
    <property type="match status" value="3"/>
</dbReference>
<feature type="region of interest" description="Disordered" evidence="1">
    <location>
        <begin position="105"/>
        <end position="136"/>
    </location>
</feature>
<organism evidence="2 3">
    <name type="scientific">Aspergillus aculeatus (strain ATCC 16872 / CBS 172.66 / WB 5094)</name>
    <dbReference type="NCBI Taxonomy" id="690307"/>
    <lineage>
        <taxon>Eukaryota</taxon>
        <taxon>Fungi</taxon>
        <taxon>Dikarya</taxon>
        <taxon>Ascomycota</taxon>
        <taxon>Pezizomycotina</taxon>
        <taxon>Eurotiomycetes</taxon>
        <taxon>Eurotiomycetidae</taxon>
        <taxon>Eurotiales</taxon>
        <taxon>Aspergillaceae</taxon>
        <taxon>Aspergillus</taxon>
        <taxon>Aspergillus subgen. Circumdati</taxon>
    </lineage>
</organism>
<evidence type="ECO:0000313" key="2">
    <source>
        <dbReference type="EMBL" id="OJK00855.1"/>
    </source>
</evidence>
<sequence length="1060" mass="114513">MAYNTLSAKSKTSSGSSFRITPTNSPVLRPSTRSSMHKTPLQQAILALQTVIGTTTNSPRGFSSHAGSNSFAICAGSTVVLAEIDEQSTLQQRFFRARPSATSVNPVTSFYNTSTPPTTPDSRAKTPSGTRSAAQSVLHGGNAGNELVECNSPRGWSSRERVKAVTSVAISPNGGLLAVGETGYGPRVLIYSTAKGASGEVPLSILTEHTFGVRGLAFSPDSQYLATLGDVNDGFLFVWSVNPKTGSARLHSTNKCTSFIRDMAWVGQTLVTVGTRHVKVWRLPDVRPGSPKSRLTAEPSASPSNHTPKALSGRNCLLGSLAESTFTSVASVSDCESVVGTDTGALCFLDHNEGTHKLSVAHYFNYAITSLAVDLGRSCLWVGGRGGRIQCMTLAKLRTLTVPSSPAFSGRSSVEPSSKGPTITCMGCLGPNLVAMDSSNAIKIFSTEDLSDDLDISDSDLGNTLQAHRDAVLGIRPFSDPNDLGAEFYTWSRNGVVKFWDITGKCRDSHSIILEHPTGVNEDISNELKVLCATDNMDCFLSGDKFGALRLWLNHPWNCIQEVRAHSGEITDIAVHSSAQGLFIASASRDRTIQLFLWANESLVLIQTMDDHIGAVNEIIFIDDGKRLVSCSADRTIQIRERVSREAHGASAFAYLVSKVITLKASPVSMALLPRNENTLIVSTTDRFVQRIDLSSGRQTHSFRTTDADSTDTVVMSSLAVSADDPEHDSPRLLVGVSGSDKSIRVYDLDRGVLLAAEFGHTEGVSDVCLLPRSSKSSSQGKKCSLVSSGIDGLVMLWDLSLLAQAPRDSVHTSNKEDDDAPTKASAVSKPPLRKVLSRHEIAEFQRQENLAVTPTPARGHSPTFLRKFAKLSLSPSLRSGSTSPTSPALTPSRRSPTSSIHRDKAHTSPSLCKQKPPSAKKAVCSRKESRRSSMDFRARARSMGKSELGALDTSTDQVCRTLKAYRKKLNNSTEYLHTQRDLERELELTLRVLASRNRTRETLENDTDSSGKENQKMSGIGKLHEDSYSTERLSSMPEIQRTDSFAPSEISSLILNGDD</sequence>
<dbReference type="InterPro" id="IPR015943">
    <property type="entry name" value="WD40/YVTN_repeat-like_dom_sf"/>
</dbReference>
<feature type="region of interest" description="Disordered" evidence="1">
    <location>
        <begin position="809"/>
        <end position="833"/>
    </location>
</feature>
<feature type="compositionally biased region" description="Polar residues" evidence="1">
    <location>
        <begin position="1043"/>
        <end position="1060"/>
    </location>
</feature>
<proteinExistence type="predicted"/>
<dbReference type="RefSeq" id="XP_020057194.1">
    <property type="nucleotide sequence ID" value="XM_020199496.1"/>
</dbReference>
<keyword evidence="3" id="KW-1185">Reference proteome</keyword>
<dbReference type="Proteomes" id="UP000184546">
    <property type="component" value="Unassembled WGS sequence"/>
</dbReference>
<feature type="compositionally biased region" description="Polar residues" evidence="1">
    <location>
        <begin position="125"/>
        <end position="135"/>
    </location>
</feature>
<accession>A0A1L9WX76</accession>
<feature type="compositionally biased region" description="Basic and acidic residues" evidence="1">
    <location>
        <begin position="926"/>
        <end position="939"/>
    </location>
</feature>
<feature type="region of interest" description="Disordered" evidence="1">
    <location>
        <begin position="1"/>
        <end position="34"/>
    </location>
</feature>
<evidence type="ECO:0000256" key="1">
    <source>
        <dbReference type="SAM" id="MobiDB-lite"/>
    </source>
</evidence>
<dbReference type="STRING" id="690307.A0A1L9WX76"/>
<feature type="compositionally biased region" description="Basic and acidic residues" evidence="1">
    <location>
        <begin position="1000"/>
        <end position="1016"/>
    </location>
</feature>
<dbReference type="OMA" id="ASYYTWA"/>
<name>A0A1L9WX76_ASPA1</name>